<reference evidence="2" key="1">
    <citation type="journal article" date="2013" name="J. Plant Res.">
        <title>Effect of fungi and light on seed germination of three Opuntia species from semiarid lands of central Mexico.</title>
        <authorList>
            <person name="Delgado-Sanchez P."/>
            <person name="Jimenez-Bremont J.F."/>
            <person name="Guerrero-Gonzalez Mde L."/>
            <person name="Flores J."/>
        </authorList>
    </citation>
    <scope>NUCLEOTIDE SEQUENCE</scope>
    <source>
        <tissue evidence="2">Cladode</tissue>
    </source>
</reference>
<dbReference type="EMBL" id="GISG01150899">
    <property type="protein sequence ID" value="MBA4647548.1"/>
    <property type="molecule type" value="Transcribed_RNA"/>
</dbReference>
<dbReference type="Gene3D" id="2.60.200.20">
    <property type="match status" value="1"/>
</dbReference>
<dbReference type="PANTHER" id="PTHR37733:SF1">
    <property type="entry name" value="SMAD_FHA DOMAIN-CONTAINING PROTEIN"/>
    <property type="match status" value="1"/>
</dbReference>
<keyword evidence="1" id="KW-0812">Transmembrane</keyword>
<keyword evidence="1" id="KW-0472">Membrane</keyword>
<keyword evidence="1" id="KW-1133">Transmembrane helix</keyword>
<dbReference type="InterPro" id="IPR008984">
    <property type="entry name" value="SMAD_FHA_dom_sf"/>
</dbReference>
<name>A0A7C9DVH6_OPUST</name>
<dbReference type="SUPFAM" id="SSF49879">
    <property type="entry name" value="SMAD/FHA domain"/>
    <property type="match status" value="1"/>
</dbReference>
<dbReference type="PANTHER" id="PTHR37733">
    <property type="entry name" value="SMAD/FHA DOMAIN-CONTAINING PROTEIN"/>
    <property type="match status" value="1"/>
</dbReference>
<accession>A0A7C9DVH6</accession>
<proteinExistence type="predicted"/>
<feature type="transmembrane region" description="Helical" evidence="1">
    <location>
        <begin position="167"/>
        <end position="193"/>
    </location>
</feature>
<sequence>MEIEGSDGSKTQLKPYSTTVFGRGNEFHPNDLAVSRRHISLQFNPCTNSSDTQTGPRVSFEVLGKNPVWVYSKNEDGKIGTFKRFQRGQLGIGDMFCLSAKDPVWFTVKEVEKEVVDERECKGGEIERRVNDELSQSLESSYGVKGNGDIGLDAVDVSSIDPVRGAIHFLIAFPIFVRFVLLDMLLFWINLAFFGGSTKDIRSNSACFSWVCARKHEGIIALWVLQC</sequence>
<organism evidence="2">
    <name type="scientific">Opuntia streptacantha</name>
    <name type="common">Prickly pear cactus</name>
    <name type="synonym">Opuntia cardona</name>
    <dbReference type="NCBI Taxonomy" id="393608"/>
    <lineage>
        <taxon>Eukaryota</taxon>
        <taxon>Viridiplantae</taxon>
        <taxon>Streptophyta</taxon>
        <taxon>Embryophyta</taxon>
        <taxon>Tracheophyta</taxon>
        <taxon>Spermatophyta</taxon>
        <taxon>Magnoliopsida</taxon>
        <taxon>eudicotyledons</taxon>
        <taxon>Gunneridae</taxon>
        <taxon>Pentapetalae</taxon>
        <taxon>Caryophyllales</taxon>
        <taxon>Cactineae</taxon>
        <taxon>Cactaceae</taxon>
        <taxon>Opuntioideae</taxon>
        <taxon>Opuntia</taxon>
    </lineage>
</organism>
<protein>
    <recommendedName>
        <fullName evidence="3">FHA domain-containing protein</fullName>
    </recommendedName>
</protein>
<evidence type="ECO:0000256" key="1">
    <source>
        <dbReference type="SAM" id="Phobius"/>
    </source>
</evidence>
<evidence type="ECO:0008006" key="3">
    <source>
        <dbReference type="Google" id="ProtNLM"/>
    </source>
</evidence>
<dbReference type="AlphaFoldDB" id="A0A7C9DVH6"/>
<dbReference type="CDD" id="cd22671">
    <property type="entry name" value="FHA_APTX-like"/>
    <property type="match status" value="1"/>
</dbReference>
<reference evidence="2" key="2">
    <citation type="submission" date="2020-07" db="EMBL/GenBank/DDBJ databases">
        <authorList>
            <person name="Vera ALvarez R."/>
            <person name="Arias-Moreno D.M."/>
            <person name="Jimenez-Jacinto V."/>
            <person name="Jimenez-Bremont J.F."/>
            <person name="Swaminathan K."/>
            <person name="Moose S.P."/>
            <person name="Guerrero-Gonzalez M.L."/>
            <person name="Marino-Ramirez L."/>
            <person name="Landsman D."/>
            <person name="Rodriguez-Kessler M."/>
            <person name="Delgado-Sanchez P."/>
        </authorList>
    </citation>
    <scope>NUCLEOTIDE SEQUENCE</scope>
    <source>
        <tissue evidence="2">Cladode</tissue>
    </source>
</reference>
<evidence type="ECO:0000313" key="2">
    <source>
        <dbReference type="EMBL" id="MBA4647548.1"/>
    </source>
</evidence>